<feature type="region of interest" description="Disordered" evidence="1">
    <location>
        <begin position="1"/>
        <end position="21"/>
    </location>
</feature>
<evidence type="ECO:0000313" key="3">
    <source>
        <dbReference type="EMBL" id="ASK45736.1"/>
    </source>
</evidence>
<reference evidence="4" key="1">
    <citation type="submission" date="2016-10" db="EMBL/GenBank/DDBJ databases">
        <title>Agrobacterium Ti plasmids: Classification based on T-DNA and Vir regions organization.</title>
        <authorList>
            <person name="Nabi N."/>
            <person name="Vial L."/>
            <person name="Ben Hafsa A."/>
            <person name="Chapulliot D."/>
            <person name="Berard A."/>
            <person name="Chauveau A."/>
            <person name="Le Paslier M.-C."/>
            <person name="Harzallah Skhiri F."/>
            <person name="Brunel D."/>
            <person name="Nesme X."/>
            <person name="Chaouachi M."/>
        </authorList>
    </citation>
    <scope>NUCLEOTIDE SEQUENCE</scope>
    <source>
        <strain evidence="2">CFBP7000</strain>
        <strain evidence="3">DC12-001</strain>
        <strain evidence="4">Tun154</strain>
        <plasmid evidence="2">pTi_CFBP7000</plasmid>
        <plasmid evidence="3">pTi_DC12-001</plasmid>
        <plasmid evidence="4">pTi_Tun154</plasmid>
    </source>
</reference>
<accession>A0A2Z2PZ94</accession>
<geneLocation type="plasmid" evidence="3">
    <name>pTi_DC12-001</name>
</geneLocation>
<dbReference type="EMBL" id="KY000052">
    <property type="protein sequence ID" value="ASK45594.1"/>
    <property type="molecule type" value="Genomic_DNA"/>
</dbReference>
<evidence type="ECO:0000256" key="1">
    <source>
        <dbReference type="SAM" id="MobiDB-lite"/>
    </source>
</evidence>
<geneLocation type="plasmid" evidence="2">
    <name>pTi_CFBP7000</name>
</geneLocation>
<dbReference type="EMBL" id="KY000054">
    <property type="protein sequence ID" value="ASK45943.1"/>
    <property type="molecule type" value="Genomic_DNA"/>
</dbReference>
<organism evidence="4">
    <name type="scientific">Agrobacterium tumefaciens</name>
    <dbReference type="NCBI Taxonomy" id="358"/>
    <lineage>
        <taxon>Bacteria</taxon>
        <taxon>Pseudomonadati</taxon>
        <taxon>Pseudomonadota</taxon>
        <taxon>Alphaproteobacteria</taxon>
        <taxon>Hyphomicrobiales</taxon>
        <taxon>Rhizobiaceae</taxon>
        <taxon>Rhizobium/Agrobacterium group</taxon>
        <taxon>Agrobacterium</taxon>
        <taxon>Agrobacterium tumefaciens complex</taxon>
    </lineage>
</organism>
<dbReference type="EMBL" id="KY000053">
    <property type="protein sequence ID" value="ASK45736.1"/>
    <property type="molecule type" value="Genomic_DNA"/>
</dbReference>
<geneLocation type="plasmid" evidence="4">
    <name>pTi_Tun154</name>
</geneLocation>
<sequence>MTKVPNRSHHTPGARDVPSPNNFVAFGKAIPSTAIAIIASLSGHDTGLNPISLTTCGEPDDQMVS</sequence>
<evidence type="ECO:0000313" key="4">
    <source>
        <dbReference type="EMBL" id="ASK45943.1"/>
    </source>
</evidence>
<dbReference type="AlphaFoldDB" id="A0A2Z2PTC7"/>
<feature type="compositionally biased region" description="Basic residues" evidence="1">
    <location>
        <begin position="1"/>
        <end position="12"/>
    </location>
</feature>
<accession>A0A2Z2PTC7</accession>
<protein>
    <submittedName>
        <fullName evidence="4">Uncharacterized protein</fullName>
    </submittedName>
</protein>
<evidence type="ECO:0000313" key="2">
    <source>
        <dbReference type="EMBL" id="ASK45594.1"/>
    </source>
</evidence>
<name>A0A2Z2PTC7_AGRTU</name>
<keyword evidence="4" id="KW-0614">Plasmid</keyword>
<proteinExistence type="predicted"/>